<dbReference type="Proteomes" id="UP000676336">
    <property type="component" value="Unassembled WGS sequence"/>
</dbReference>
<sequence>METNRTTEVTRQLMDNLKNTVNTTVRSLLRIMPELKLRSPSS</sequence>
<protein>
    <submittedName>
        <fullName evidence="1">Uncharacterized protein</fullName>
    </submittedName>
</protein>
<feature type="non-terminal residue" evidence="1">
    <location>
        <position position="42"/>
    </location>
</feature>
<proteinExistence type="predicted"/>
<organism evidence="1 2">
    <name type="scientific">Rotaria magnacalcarata</name>
    <dbReference type="NCBI Taxonomy" id="392030"/>
    <lineage>
        <taxon>Eukaryota</taxon>
        <taxon>Metazoa</taxon>
        <taxon>Spiralia</taxon>
        <taxon>Gnathifera</taxon>
        <taxon>Rotifera</taxon>
        <taxon>Eurotatoria</taxon>
        <taxon>Bdelloidea</taxon>
        <taxon>Philodinida</taxon>
        <taxon>Philodinidae</taxon>
        <taxon>Rotaria</taxon>
    </lineage>
</organism>
<evidence type="ECO:0000313" key="1">
    <source>
        <dbReference type="EMBL" id="CAF4757356.1"/>
    </source>
</evidence>
<dbReference type="EMBL" id="CAJOBI010138659">
    <property type="protein sequence ID" value="CAF4757356.1"/>
    <property type="molecule type" value="Genomic_DNA"/>
</dbReference>
<dbReference type="AlphaFoldDB" id="A0A8S3AWW8"/>
<evidence type="ECO:0000313" key="2">
    <source>
        <dbReference type="Proteomes" id="UP000676336"/>
    </source>
</evidence>
<gene>
    <name evidence="1" type="ORF">SMN809_LOCUS45400</name>
</gene>
<accession>A0A8S3AWW8</accession>
<comment type="caution">
    <text evidence="1">The sequence shown here is derived from an EMBL/GenBank/DDBJ whole genome shotgun (WGS) entry which is preliminary data.</text>
</comment>
<reference evidence="1" key="1">
    <citation type="submission" date="2021-02" db="EMBL/GenBank/DDBJ databases">
        <authorList>
            <person name="Nowell W R."/>
        </authorList>
    </citation>
    <scope>NUCLEOTIDE SEQUENCE</scope>
</reference>
<name>A0A8S3AWW8_9BILA</name>